<dbReference type="OrthoDB" id="682414at2759"/>
<evidence type="ECO:0000313" key="2">
    <source>
        <dbReference type="EMBL" id="TVU18648.1"/>
    </source>
</evidence>
<feature type="non-terminal residue" evidence="2">
    <location>
        <position position="1"/>
    </location>
</feature>
<gene>
    <name evidence="2" type="ORF">EJB05_34757</name>
</gene>
<dbReference type="AlphaFoldDB" id="A0A5J9U5U9"/>
<evidence type="ECO:0000259" key="1">
    <source>
        <dbReference type="Pfam" id="PF03101"/>
    </source>
</evidence>
<feature type="domain" description="FAR1" evidence="1">
    <location>
        <begin position="70"/>
        <end position="149"/>
    </location>
</feature>
<dbReference type="Proteomes" id="UP000324897">
    <property type="component" value="Chromosome 7"/>
</dbReference>
<protein>
    <recommendedName>
        <fullName evidence="1">FAR1 domain-containing protein</fullName>
    </recommendedName>
</protein>
<evidence type="ECO:0000313" key="3">
    <source>
        <dbReference type="Proteomes" id="UP000324897"/>
    </source>
</evidence>
<proteinExistence type="predicted"/>
<reference evidence="2 3" key="1">
    <citation type="journal article" date="2019" name="Sci. Rep.">
        <title>A high-quality genome of Eragrostis curvula grass provides insights into Poaceae evolution and supports new strategies to enhance forage quality.</title>
        <authorList>
            <person name="Carballo J."/>
            <person name="Santos B.A.C.M."/>
            <person name="Zappacosta D."/>
            <person name="Garbus I."/>
            <person name="Selva J.P."/>
            <person name="Gallo C.A."/>
            <person name="Diaz A."/>
            <person name="Albertini E."/>
            <person name="Caccamo M."/>
            <person name="Echenique V."/>
        </authorList>
    </citation>
    <scope>NUCLEOTIDE SEQUENCE [LARGE SCALE GENOMIC DNA]</scope>
    <source>
        <strain evidence="3">cv. Victoria</strain>
        <tissue evidence="2">Leaf</tissue>
    </source>
</reference>
<keyword evidence="3" id="KW-1185">Reference proteome</keyword>
<dbReference type="EMBL" id="RWGY01000029">
    <property type="protein sequence ID" value="TVU18648.1"/>
    <property type="molecule type" value="Genomic_DNA"/>
</dbReference>
<name>A0A5J9U5U9_9POAL</name>
<sequence length="424" mass="47462">MAMQPNSGEVEIVAAGRSFRATSGPAGRVPPLGQTAIERALRQAEERPAGAQVFRPEVGTAFDTCNEGYEFYNLFSWKKGFGIRYGRSRTNSASYRTRQDIMCACAGNSPVGINSTQRSGCRAMIRLLRSDDHGWYVARFVETHNHQLSQGCGETRQWNSHNRIDPVARDFIRNICGNNVSLSRLYSVIGGTLGYGPAAPFTKQLLRGLCARMSQDSIVDNISKTMKLLGEMQGSDPDLSVCIDTEEGRVRSILWCNGKNKCAAMEAALKTTMPGTRHRWCRWHILRNAKEKLGGVYSKFCGFKREFHSLVTDIINPVQFESRWADIMSRYQLVGNPYIERLYTHCEMWAKPYFTGIFCGGMNSTQRSESANYTMLIQRCSPPTLLCQESIAKANHTHTTEQAESSGANIPVKKSSKQLYLEPC</sequence>
<comment type="caution">
    <text evidence="2">The sequence shown here is derived from an EMBL/GenBank/DDBJ whole genome shotgun (WGS) entry which is preliminary data.</text>
</comment>
<organism evidence="2 3">
    <name type="scientific">Eragrostis curvula</name>
    <name type="common">weeping love grass</name>
    <dbReference type="NCBI Taxonomy" id="38414"/>
    <lineage>
        <taxon>Eukaryota</taxon>
        <taxon>Viridiplantae</taxon>
        <taxon>Streptophyta</taxon>
        <taxon>Embryophyta</taxon>
        <taxon>Tracheophyta</taxon>
        <taxon>Spermatophyta</taxon>
        <taxon>Magnoliopsida</taxon>
        <taxon>Liliopsida</taxon>
        <taxon>Poales</taxon>
        <taxon>Poaceae</taxon>
        <taxon>PACMAD clade</taxon>
        <taxon>Chloridoideae</taxon>
        <taxon>Eragrostideae</taxon>
        <taxon>Eragrostidinae</taxon>
        <taxon>Eragrostis</taxon>
    </lineage>
</organism>
<dbReference type="PANTHER" id="PTHR47482">
    <property type="entry name" value="OS11G0632001 PROTEIN"/>
    <property type="match status" value="1"/>
</dbReference>
<dbReference type="Gramene" id="TVU18648">
    <property type="protein sequence ID" value="TVU18648"/>
    <property type="gene ID" value="EJB05_34757"/>
</dbReference>
<dbReference type="InterPro" id="IPR004330">
    <property type="entry name" value="FAR1_DNA_bnd_dom"/>
</dbReference>
<accession>A0A5J9U5U9</accession>
<dbReference type="PANTHER" id="PTHR47482:SF5">
    <property type="entry name" value="FAR1 DOMAIN-CONTAINING PROTEIN"/>
    <property type="match status" value="1"/>
</dbReference>
<dbReference type="Pfam" id="PF03101">
    <property type="entry name" value="FAR1"/>
    <property type="match status" value="1"/>
</dbReference>